<accession>A0A4C1TQE4</accession>
<comment type="caution">
    <text evidence="1">The sequence shown here is derived from an EMBL/GenBank/DDBJ whole genome shotgun (WGS) entry which is preliminary data.</text>
</comment>
<evidence type="ECO:0000313" key="2">
    <source>
        <dbReference type="Proteomes" id="UP000299102"/>
    </source>
</evidence>
<protein>
    <submittedName>
        <fullName evidence="1">Uncharacterized protein</fullName>
    </submittedName>
</protein>
<name>A0A4C1TQE4_EUMVA</name>
<proteinExistence type="predicted"/>
<sequence length="202" mass="22074">MGTEANKIRRSGLHIAANWGFKQGPIGVYKRIEELEENKICLQAHSKKLRTQIEYTDGLLEQAQTALDNARLDKIHRSRSPTPSLSEELKSTGIPSIVVHSLQEETTVEEAEEILEEPHGNVNMVSSTTPCSFVRHDIGPLCPGGGNRQQGCQYKGVTIQAMGKPSQNNGTIRDNRPGTRSEVRLGSWCASNAINQGTGPGM</sequence>
<dbReference type="AlphaFoldDB" id="A0A4C1TQE4"/>
<dbReference type="Proteomes" id="UP000299102">
    <property type="component" value="Unassembled WGS sequence"/>
</dbReference>
<keyword evidence="2" id="KW-1185">Reference proteome</keyword>
<dbReference type="EMBL" id="BGZK01005977">
    <property type="protein sequence ID" value="GBP16211.1"/>
    <property type="molecule type" value="Genomic_DNA"/>
</dbReference>
<gene>
    <name evidence="1" type="ORF">EVAR_102535_1</name>
</gene>
<evidence type="ECO:0000313" key="1">
    <source>
        <dbReference type="EMBL" id="GBP16211.1"/>
    </source>
</evidence>
<reference evidence="1 2" key="1">
    <citation type="journal article" date="2019" name="Commun. Biol.">
        <title>The bagworm genome reveals a unique fibroin gene that provides high tensile strength.</title>
        <authorList>
            <person name="Kono N."/>
            <person name="Nakamura H."/>
            <person name="Ohtoshi R."/>
            <person name="Tomita M."/>
            <person name="Numata K."/>
            <person name="Arakawa K."/>
        </authorList>
    </citation>
    <scope>NUCLEOTIDE SEQUENCE [LARGE SCALE GENOMIC DNA]</scope>
</reference>
<organism evidence="1 2">
    <name type="scientific">Eumeta variegata</name>
    <name type="common">Bagworm moth</name>
    <name type="synonym">Eumeta japonica</name>
    <dbReference type="NCBI Taxonomy" id="151549"/>
    <lineage>
        <taxon>Eukaryota</taxon>
        <taxon>Metazoa</taxon>
        <taxon>Ecdysozoa</taxon>
        <taxon>Arthropoda</taxon>
        <taxon>Hexapoda</taxon>
        <taxon>Insecta</taxon>
        <taxon>Pterygota</taxon>
        <taxon>Neoptera</taxon>
        <taxon>Endopterygota</taxon>
        <taxon>Lepidoptera</taxon>
        <taxon>Glossata</taxon>
        <taxon>Ditrysia</taxon>
        <taxon>Tineoidea</taxon>
        <taxon>Psychidae</taxon>
        <taxon>Oiketicinae</taxon>
        <taxon>Eumeta</taxon>
    </lineage>
</organism>